<evidence type="ECO:0000256" key="2">
    <source>
        <dbReference type="SAM" id="Phobius"/>
    </source>
</evidence>
<evidence type="ECO:0000313" key="3">
    <source>
        <dbReference type="EMBL" id="MBB4922405.1"/>
    </source>
</evidence>
<feature type="region of interest" description="Disordered" evidence="1">
    <location>
        <begin position="187"/>
        <end position="219"/>
    </location>
</feature>
<feature type="transmembrane region" description="Helical" evidence="2">
    <location>
        <begin position="44"/>
        <end position="67"/>
    </location>
</feature>
<gene>
    <name evidence="3" type="ORF">FHR34_001398</name>
</gene>
<proteinExistence type="predicted"/>
<dbReference type="Proteomes" id="UP000540506">
    <property type="component" value="Unassembled WGS sequence"/>
</dbReference>
<comment type="caution">
    <text evidence="3">The sequence shown here is derived from an EMBL/GenBank/DDBJ whole genome shotgun (WGS) entry which is preliminary data.</text>
</comment>
<protein>
    <submittedName>
        <fullName evidence="3">Uncharacterized protein</fullName>
    </submittedName>
</protein>
<accession>A0A7W7QYZ8</accession>
<reference evidence="3 4" key="1">
    <citation type="submission" date="2020-08" db="EMBL/GenBank/DDBJ databases">
        <title>Sequencing the genomes of 1000 actinobacteria strains.</title>
        <authorList>
            <person name="Klenk H.-P."/>
        </authorList>
    </citation>
    <scope>NUCLEOTIDE SEQUENCE [LARGE SCALE GENOMIC DNA]</scope>
    <source>
        <strain evidence="3 4">DSM 41654</strain>
    </source>
</reference>
<evidence type="ECO:0000256" key="1">
    <source>
        <dbReference type="SAM" id="MobiDB-lite"/>
    </source>
</evidence>
<evidence type="ECO:0000313" key="4">
    <source>
        <dbReference type="Proteomes" id="UP000540506"/>
    </source>
</evidence>
<keyword evidence="2" id="KW-1133">Transmembrane helix</keyword>
<organism evidence="3 4">
    <name type="scientific">Kitasatospora kifunensis</name>
    <name type="common">Streptomyces kifunensis</name>
    <dbReference type="NCBI Taxonomy" id="58351"/>
    <lineage>
        <taxon>Bacteria</taxon>
        <taxon>Bacillati</taxon>
        <taxon>Actinomycetota</taxon>
        <taxon>Actinomycetes</taxon>
        <taxon>Kitasatosporales</taxon>
        <taxon>Streptomycetaceae</taxon>
        <taxon>Kitasatospora</taxon>
    </lineage>
</organism>
<dbReference type="RefSeq" id="WP_184934585.1">
    <property type="nucleotide sequence ID" value="NZ_JACHJV010000001.1"/>
</dbReference>
<name>A0A7W7QYZ8_KITKI</name>
<feature type="compositionally biased region" description="Low complexity" evidence="1">
    <location>
        <begin position="194"/>
        <end position="219"/>
    </location>
</feature>
<dbReference type="AlphaFoldDB" id="A0A7W7QYZ8"/>
<keyword evidence="2" id="KW-0812">Transmembrane</keyword>
<dbReference type="EMBL" id="JACHJV010000001">
    <property type="protein sequence ID" value="MBB4922405.1"/>
    <property type="molecule type" value="Genomic_DNA"/>
</dbReference>
<sequence>MNEHSPDEAVIRRALQEAGAAAPIGDGDLFADVATARRRRRHRLALAGAVGAVLVVAGSVVAATTLADRPAGVTQVVAAGINGPCPQELGPWNGPQRPGVKDVLVPATPRAAVVCFYDQPSSGTTVFTHSGQVSGAQLTELVTALDAAPPGPMRCAGDARTVASIRFGYPSGADVEVRMGLDGCRNASNGSRDATATAVTVPGTGSGTVTGSPSGASPR</sequence>
<keyword evidence="4" id="KW-1185">Reference proteome</keyword>
<keyword evidence="2" id="KW-0472">Membrane</keyword>